<feature type="non-terminal residue" evidence="4">
    <location>
        <position position="51"/>
    </location>
</feature>
<dbReference type="Pfam" id="PF00536">
    <property type="entry name" value="SAM_1"/>
    <property type="match status" value="1"/>
</dbReference>
<dbReference type="InterPro" id="IPR013761">
    <property type="entry name" value="SAM/pointed_sf"/>
</dbReference>
<sequence length="51" mass="5882">MRPIGHDGYHPTSVAEWLDSIELGDYTKAFLINGYTSMDLLKKIWEVELIN</sequence>
<accession>A0A5E4C1H8</accession>
<dbReference type="Gene3D" id="1.10.150.50">
    <property type="entry name" value="Transcription Factor, Ets-1"/>
    <property type="match status" value="1"/>
</dbReference>
<dbReference type="InterPro" id="IPR001660">
    <property type="entry name" value="SAM"/>
</dbReference>
<keyword evidence="2" id="KW-0040">ANK repeat</keyword>
<evidence type="ECO:0000313" key="4">
    <source>
        <dbReference type="EMBL" id="VTJ75120.1"/>
    </source>
</evidence>
<keyword evidence="5" id="KW-1185">Reference proteome</keyword>
<dbReference type="GO" id="GO:0048013">
    <property type="term" value="P:ephrin receptor signaling pathway"/>
    <property type="evidence" value="ECO:0007669"/>
    <property type="project" value="TreeGrafter"/>
</dbReference>
<dbReference type="Proteomes" id="UP000335636">
    <property type="component" value="Unassembled WGS sequence"/>
</dbReference>
<dbReference type="EMBL" id="CABDUW010000784">
    <property type="protein sequence ID" value="VTJ75120.1"/>
    <property type="molecule type" value="Genomic_DNA"/>
</dbReference>
<name>A0A5E4C1H8_MARMO</name>
<evidence type="ECO:0000313" key="5">
    <source>
        <dbReference type="Proteomes" id="UP000335636"/>
    </source>
</evidence>
<organism evidence="4 5">
    <name type="scientific">Marmota monax</name>
    <name type="common">Woodchuck</name>
    <dbReference type="NCBI Taxonomy" id="9995"/>
    <lineage>
        <taxon>Eukaryota</taxon>
        <taxon>Metazoa</taxon>
        <taxon>Chordata</taxon>
        <taxon>Craniata</taxon>
        <taxon>Vertebrata</taxon>
        <taxon>Euteleostomi</taxon>
        <taxon>Mammalia</taxon>
        <taxon>Eutheria</taxon>
        <taxon>Euarchontoglires</taxon>
        <taxon>Glires</taxon>
        <taxon>Rodentia</taxon>
        <taxon>Sciuromorpha</taxon>
        <taxon>Sciuridae</taxon>
        <taxon>Xerinae</taxon>
        <taxon>Marmotini</taxon>
        <taxon>Marmota</taxon>
    </lineage>
</organism>
<dbReference type="SUPFAM" id="SSF47769">
    <property type="entry name" value="SAM/Pointed domain"/>
    <property type="match status" value="1"/>
</dbReference>
<dbReference type="GO" id="GO:0005829">
    <property type="term" value="C:cytosol"/>
    <property type="evidence" value="ECO:0007669"/>
    <property type="project" value="TreeGrafter"/>
</dbReference>
<dbReference type="PANTHER" id="PTHR24174">
    <property type="entry name" value="ANKYRIN REPEAT AND STERILE ALPHA MOTIF DOMAIN-CONTAINING PROTEIN 1"/>
    <property type="match status" value="1"/>
</dbReference>
<feature type="domain" description="SAM" evidence="3">
    <location>
        <begin position="9"/>
        <end position="51"/>
    </location>
</feature>
<dbReference type="GO" id="GO:0046875">
    <property type="term" value="F:ephrin receptor binding"/>
    <property type="evidence" value="ECO:0007669"/>
    <property type="project" value="TreeGrafter"/>
</dbReference>
<protein>
    <recommendedName>
        <fullName evidence="3">SAM domain-containing protein</fullName>
    </recommendedName>
</protein>
<evidence type="ECO:0000259" key="3">
    <source>
        <dbReference type="PROSITE" id="PS50105"/>
    </source>
</evidence>
<keyword evidence="1" id="KW-0677">Repeat</keyword>
<comment type="caution">
    <text evidence="4">The sequence shown here is derived from an EMBL/GenBank/DDBJ whole genome shotgun (WGS) entry which is preliminary data.</text>
</comment>
<reference evidence="4" key="1">
    <citation type="submission" date="2019-04" db="EMBL/GenBank/DDBJ databases">
        <authorList>
            <person name="Alioto T."/>
            <person name="Alioto T."/>
        </authorList>
    </citation>
    <scope>NUCLEOTIDE SEQUENCE [LARGE SCALE GENOMIC DNA]</scope>
</reference>
<evidence type="ECO:0000256" key="1">
    <source>
        <dbReference type="ARBA" id="ARBA00022737"/>
    </source>
</evidence>
<dbReference type="AlphaFoldDB" id="A0A5E4C1H8"/>
<evidence type="ECO:0000256" key="2">
    <source>
        <dbReference type="ARBA" id="ARBA00023043"/>
    </source>
</evidence>
<gene>
    <name evidence="4" type="ORF">MONAX_5E025791</name>
</gene>
<proteinExistence type="predicted"/>
<dbReference type="PANTHER" id="PTHR24174:SF3">
    <property type="entry name" value="ANKYRIN REPEAT AND STERILE ALPHA MOTIF DOMAIN-CONTAINING PROTEIN 1B"/>
    <property type="match status" value="1"/>
</dbReference>
<dbReference type="InterPro" id="IPR033635">
    <property type="entry name" value="ANKS1/Caskin"/>
</dbReference>
<dbReference type="PROSITE" id="PS50105">
    <property type="entry name" value="SAM_DOMAIN"/>
    <property type="match status" value="1"/>
</dbReference>